<organism evidence="2 3">
    <name type="scientific">Glarea lozoyensis (strain ATCC 74030 / MF5533)</name>
    <dbReference type="NCBI Taxonomy" id="1104152"/>
    <lineage>
        <taxon>Eukaryota</taxon>
        <taxon>Fungi</taxon>
        <taxon>Dikarya</taxon>
        <taxon>Ascomycota</taxon>
        <taxon>Pezizomycotina</taxon>
        <taxon>Leotiomycetes</taxon>
        <taxon>Helotiales</taxon>
        <taxon>Helotiaceae</taxon>
        <taxon>Glarea</taxon>
    </lineage>
</organism>
<keyword evidence="3" id="KW-1185">Reference proteome</keyword>
<sequence>MNCAGIVFTSYSPPLKILSTKANSGLWAMGSNWLLKDFPNDGCSPGNDYITHKFLRSQLGPEAPLISDMQLVNKPNKKTRFTALGAQKVDGGKLEDRILGACEGIGYRPVCKRIGFTTDEWFENIAEELRMGLSKIHKTSDPLIIDKEFQKLKDNFPKPEPYVLTHCDLTEGNIIIKDGKISAIIDWEHAGYYPCSAITLSALPRLEPCMSDVEFRKAVLYKLAPVREAWNACKKEHPGNYDGWQRPPFSKGSP</sequence>
<evidence type="ECO:0000313" key="2">
    <source>
        <dbReference type="EMBL" id="EHK99060.1"/>
    </source>
</evidence>
<dbReference type="InterPro" id="IPR002575">
    <property type="entry name" value="Aminoglycoside_PTrfase"/>
</dbReference>
<dbReference type="InterPro" id="IPR011009">
    <property type="entry name" value="Kinase-like_dom_sf"/>
</dbReference>
<name>H0EQV1_GLAL7</name>
<evidence type="ECO:0000313" key="3">
    <source>
        <dbReference type="Proteomes" id="UP000005446"/>
    </source>
</evidence>
<dbReference type="Proteomes" id="UP000005446">
    <property type="component" value="Unassembled WGS sequence"/>
</dbReference>
<dbReference type="OrthoDB" id="8300194at2759"/>
<gene>
    <name evidence="2" type="ORF">M7I_5059</name>
</gene>
<dbReference type="EMBL" id="AGUE01000129">
    <property type="protein sequence ID" value="EHK99060.1"/>
    <property type="molecule type" value="Genomic_DNA"/>
</dbReference>
<evidence type="ECO:0000259" key="1">
    <source>
        <dbReference type="Pfam" id="PF01636"/>
    </source>
</evidence>
<proteinExistence type="predicted"/>
<dbReference type="PANTHER" id="PTHR21310:SF55">
    <property type="entry name" value="AMINOGLYCOSIDE PHOSPHOTRANSFERASE DOMAIN-CONTAINING PROTEIN"/>
    <property type="match status" value="1"/>
</dbReference>
<dbReference type="Pfam" id="PF01636">
    <property type="entry name" value="APH"/>
    <property type="match status" value="1"/>
</dbReference>
<accession>H0EQV1</accession>
<dbReference type="PANTHER" id="PTHR21310">
    <property type="entry name" value="AMINOGLYCOSIDE PHOSPHOTRANSFERASE-RELATED-RELATED"/>
    <property type="match status" value="1"/>
</dbReference>
<dbReference type="Gene3D" id="3.90.1200.10">
    <property type="match status" value="1"/>
</dbReference>
<dbReference type="InParanoid" id="H0EQV1"/>
<dbReference type="HOGENOM" id="CLU_021768_6_1_1"/>
<protein>
    <recommendedName>
        <fullName evidence="1">Aminoglycoside phosphotransferase domain-containing protein</fullName>
    </recommendedName>
</protein>
<comment type="caution">
    <text evidence="2">The sequence shown here is derived from an EMBL/GenBank/DDBJ whole genome shotgun (WGS) entry which is preliminary data.</text>
</comment>
<reference evidence="2 3" key="1">
    <citation type="journal article" date="2012" name="Eukaryot. Cell">
        <title>Genome sequence of the fungus Glarea lozoyensis: the first genome sequence of a species from the Helotiaceae family.</title>
        <authorList>
            <person name="Youssar L."/>
            <person name="Gruening B.A."/>
            <person name="Erxleben A."/>
            <person name="Guenther S."/>
            <person name="Huettel W."/>
        </authorList>
    </citation>
    <scope>NUCLEOTIDE SEQUENCE [LARGE SCALE GENOMIC DNA]</scope>
    <source>
        <strain evidence="3">ATCC 74030 / MF5533</strain>
    </source>
</reference>
<dbReference type="AlphaFoldDB" id="H0EQV1"/>
<dbReference type="SUPFAM" id="SSF56112">
    <property type="entry name" value="Protein kinase-like (PK-like)"/>
    <property type="match status" value="1"/>
</dbReference>
<dbReference type="InterPro" id="IPR051678">
    <property type="entry name" value="AGP_Transferase"/>
</dbReference>
<feature type="domain" description="Aminoglycoside phosphotransferase" evidence="1">
    <location>
        <begin position="142"/>
        <end position="194"/>
    </location>
</feature>